<feature type="compositionally biased region" description="Acidic residues" evidence="2">
    <location>
        <begin position="806"/>
        <end position="821"/>
    </location>
</feature>
<dbReference type="SUPFAM" id="SSF52540">
    <property type="entry name" value="P-loop containing nucleoside triphosphate hydrolases"/>
    <property type="match status" value="1"/>
</dbReference>
<feature type="compositionally biased region" description="Low complexity" evidence="2">
    <location>
        <begin position="537"/>
        <end position="549"/>
    </location>
</feature>
<keyword evidence="6" id="KW-1185">Reference proteome</keyword>
<feature type="compositionally biased region" description="Polar residues" evidence="2">
    <location>
        <begin position="481"/>
        <end position="500"/>
    </location>
</feature>
<evidence type="ECO:0000259" key="4">
    <source>
        <dbReference type="Pfam" id="PF24564"/>
    </source>
</evidence>
<dbReference type="Pfam" id="PF24564">
    <property type="entry name" value="DUF7605"/>
    <property type="match status" value="1"/>
</dbReference>
<gene>
    <name evidence="5" type="ORF">M408DRAFT_27676</name>
</gene>
<evidence type="ECO:0000256" key="2">
    <source>
        <dbReference type="SAM" id="MobiDB-lite"/>
    </source>
</evidence>
<reference evidence="6" key="2">
    <citation type="submission" date="2015-01" db="EMBL/GenBank/DDBJ databases">
        <title>Evolutionary Origins and Diversification of the Mycorrhizal Mutualists.</title>
        <authorList>
            <consortium name="DOE Joint Genome Institute"/>
            <consortium name="Mycorrhizal Genomics Consortium"/>
            <person name="Kohler A."/>
            <person name="Kuo A."/>
            <person name="Nagy L.G."/>
            <person name="Floudas D."/>
            <person name="Copeland A."/>
            <person name="Barry K.W."/>
            <person name="Cichocki N."/>
            <person name="Veneault-Fourrey C."/>
            <person name="LaButti K."/>
            <person name="Lindquist E.A."/>
            <person name="Lipzen A."/>
            <person name="Lundell T."/>
            <person name="Morin E."/>
            <person name="Murat C."/>
            <person name="Riley R."/>
            <person name="Ohm R."/>
            <person name="Sun H."/>
            <person name="Tunlid A."/>
            <person name="Henrissat B."/>
            <person name="Grigoriev I.V."/>
            <person name="Hibbett D.S."/>
            <person name="Martin F."/>
        </authorList>
    </citation>
    <scope>NUCLEOTIDE SEQUENCE [LARGE SCALE GENOMIC DNA]</scope>
    <source>
        <strain evidence="6">MAFF 305830</strain>
    </source>
</reference>
<dbReference type="HOGENOM" id="CLU_005249_4_1_1"/>
<dbReference type="STRING" id="933852.A0A0C3AWV6"/>
<proteinExistence type="predicted"/>
<name>A0A0C3AWV6_SERVB</name>
<evidence type="ECO:0000313" key="6">
    <source>
        <dbReference type="Proteomes" id="UP000054097"/>
    </source>
</evidence>
<feature type="region of interest" description="Disordered" evidence="2">
    <location>
        <begin position="1"/>
        <end position="33"/>
    </location>
</feature>
<dbReference type="Pfam" id="PF00350">
    <property type="entry name" value="Dynamin_N"/>
    <property type="match status" value="1"/>
</dbReference>
<feature type="coiled-coil region" evidence="1">
    <location>
        <begin position="618"/>
        <end position="652"/>
    </location>
</feature>
<protein>
    <recommendedName>
        <fullName evidence="7">Nuclear GTPase SLIP-GC</fullName>
    </recommendedName>
</protein>
<feature type="region of interest" description="Disordered" evidence="2">
    <location>
        <begin position="797"/>
        <end position="842"/>
    </location>
</feature>
<accession>A0A0C3AWV6</accession>
<feature type="coiled-coil region" evidence="1">
    <location>
        <begin position="381"/>
        <end position="429"/>
    </location>
</feature>
<keyword evidence="1" id="KW-0175">Coiled coil</keyword>
<evidence type="ECO:0000259" key="3">
    <source>
        <dbReference type="Pfam" id="PF00350"/>
    </source>
</evidence>
<dbReference type="InterPro" id="IPR045063">
    <property type="entry name" value="Dynamin_N"/>
</dbReference>
<feature type="compositionally biased region" description="Basic and acidic residues" evidence="2">
    <location>
        <begin position="519"/>
        <end position="528"/>
    </location>
</feature>
<dbReference type="InterPro" id="IPR056024">
    <property type="entry name" value="DUF7605"/>
</dbReference>
<dbReference type="Proteomes" id="UP000054097">
    <property type="component" value="Unassembled WGS sequence"/>
</dbReference>
<dbReference type="EMBL" id="KN824333">
    <property type="protein sequence ID" value="KIM23721.1"/>
    <property type="molecule type" value="Genomic_DNA"/>
</dbReference>
<feature type="domain" description="Dynamin N-terminal" evidence="3">
    <location>
        <begin position="106"/>
        <end position="335"/>
    </location>
</feature>
<sequence>MAASIDLLPVLDEESTDPPPAPTPKEVATPAKPTFTRYNGPEEILYTPESVLENGLAMVKKAEASISALHVTNKMRLSVWKRDLQRLKKSGTQKTMIALCGGMCTGAGKSSVINAVLNQNIVPTSGMRACTATVTEIAYHDRSTIDADIEFLTTEEWQAELSVLQEDLRDDDGNFRRDKRTDAGIAWHKVHAVYPALTAEQLIEMTVDEIIASDKKVAGILDTTTKLRCTNSHQFTKEINKYVDSKNQKRSEKKDKKKSKKKDDREYWPLIKQVKVWVKAEALSTGAVLCDLPGTADSNAARSNIAKEYMKHANCIWILAPIQRAVDDKTAKDLLGEAFKTQLLMDGNYDASTVTFIATKADDISASEVISALELDDDPQLESIREKVSDLKKESKTAKNLKGSVSKELKSLEQQTRRQESIKAELEDHLHCLTTGKDFSPRLTAKQERPRADHPKKRKATASGGRRNAKRRRTEDESDSESNTGTYFSAESGQEASVVTSEEDSEEESDEFMEDSDDQSYRDDDKPQTKHKKSRSTRSWSRMSTTSGSEGSTLQSPSEDSDSEEDSVSKRKHLKTSKQRNQSYANDEDIDIDDMDGSDDAETEDSLKAKISAEKATIEELRFKMVTLREQRKDANTTGEKAKKELESLQREKNAFCALKRAEYSRDVLKVDFRSGLRDLDELAALERDAESFDPSVPLRDYDAIDLPVFCVSARDYARIHRLSRGDGSPSTFSDETQTEIPSLRAWCQNLTVASRERTAKMFLDTFKVFAQSVLSYVEVQEGISKTDRSALRVQWQTPAAPEPGYESDDNTSSDTSSEDASDSRRRTRSPQKGPTGEPIGVSAMLDGEFEAVVDNSVEDLQERFKEGLQSKCTEGVKFATSSALEISDEFAGRIHWGTYRATLRRDGTFREDFNELLCVPLTKRIASSWAQVFEANLFASVDQRVLATIRDVLERMEMSITNIGLKEKCQSQGELALQEAEVELRKLVSAVSKSLQNQQKDISRCIAPTVKKRLHKAYLMASQERGRGSVARQKKVFRDNLKDLRNQIFADCASNLFSQLAGVSIAVRDELDLALLKLAQKVEVNLSILWEGGGDTRKQRVARNATRKDMLEISRQITFWQAAATRTSGASE</sequence>
<dbReference type="AlphaFoldDB" id="A0A0C3AWV6"/>
<evidence type="ECO:0000313" key="5">
    <source>
        <dbReference type="EMBL" id="KIM23721.1"/>
    </source>
</evidence>
<dbReference type="OrthoDB" id="3598281at2759"/>
<feature type="domain" description="DUF7605" evidence="4">
    <location>
        <begin position="881"/>
        <end position="1044"/>
    </location>
</feature>
<feature type="compositionally biased region" description="Acidic residues" evidence="2">
    <location>
        <begin position="501"/>
        <end position="518"/>
    </location>
</feature>
<feature type="region of interest" description="Disordered" evidence="2">
    <location>
        <begin position="436"/>
        <end position="611"/>
    </location>
</feature>
<organism evidence="5 6">
    <name type="scientific">Serendipita vermifera MAFF 305830</name>
    <dbReference type="NCBI Taxonomy" id="933852"/>
    <lineage>
        <taxon>Eukaryota</taxon>
        <taxon>Fungi</taxon>
        <taxon>Dikarya</taxon>
        <taxon>Basidiomycota</taxon>
        <taxon>Agaricomycotina</taxon>
        <taxon>Agaricomycetes</taxon>
        <taxon>Sebacinales</taxon>
        <taxon>Serendipitaceae</taxon>
        <taxon>Serendipita</taxon>
    </lineage>
</organism>
<feature type="compositionally biased region" description="Acidic residues" evidence="2">
    <location>
        <begin position="586"/>
        <end position="604"/>
    </location>
</feature>
<dbReference type="InterPro" id="IPR027417">
    <property type="entry name" value="P-loop_NTPase"/>
</dbReference>
<dbReference type="Gene3D" id="3.40.50.300">
    <property type="entry name" value="P-loop containing nucleotide triphosphate hydrolases"/>
    <property type="match status" value="1"/>
</dbReference>
<dbReference type="PANTHER" id="PTHR36681">
    <property type="entry name" value="NUCLEAR GTPASE, GERMINAL CENTER-ASSOCIATED, TANDEM DUPLICATE 3"/>
    <property type="match status" value="1"/>
</dbReference>
<evidence type="ECO:0008006" key="7">
    <source>
        <dbReference type="Google" id="ProtNLM"/>
    </source>
</evidence>
<evidence type="ECO:0000256" key="1">
    <source>
        <dbReference type="SAM" id="Coils"/>
    </source>
</evidence>
<dbReference type="PANTHER" id="PTHR36681:SF3">
    <property type="entry name" value="NUCLEAR GTPASE, GERMINAL CENTER-ASSOCIATED, TANDEM DUPLICATE 3"/>
    <property type="match status" value="1"/>
</dbReference>
<reference evidence="5 6" key="1">
    <citation type="submission" date="2014-04" db="EMBL/GenBank/DDBJ databases">
        <authorList>
            <consortium name="DOE Joint Genome Institute"/>
            <person name="Kuo A."/>
            <person name="Zuccaro A."/>
            <person name="Kohler A."/>
            <person name="Nagy L.G."/>
            <person name="Floudas D."/>
            <person name="Copeland A."/>
            <person name="Barry K.W."/>
            <person name="Cichocki N."/>
            <person name="Veneault-Fourrey C."/>
            <person name="LaButti K."/>
            <person name="Lindquist E.A."/>
            <person name="Lipzen A."/>
            <person name="Lundell T."/>
            <person name="Morin E."/>
            <person name="Murat C."/>
            <person name="Sun H."/>
            <person name="Tunlid A."/>
            <person name="Henrissat B."/>
            <person name="Grigoriev I.V."/>
            <person name="Hibbett D.S."/>
            <person name="Martin F."/>
            <person name="Nordberg H.P."/>
            <person name="Cantor M.N."/>
            <person name="Hua S.X."/>
        </authorList>
    </citation>
    <scope>NUCLEOTIDE SEQUENCE [LARGE SCALE GENOMIC DNA]</scope>
    <source>
        <strain evidence="5 6">MAFF 305830</strain>
    </source>
</reference>